<dbReference type="Proteomes" id="UP000662986">
    <property type="component" value="Plasmid unnamed1"/>
</dbReference>
<keyword evidence="2" id="KW-1185">Reference proteome</keyword>
<gene>
    <name evidence="1" type="ORF">JWS13_04890</name>
</gene>
<evidence type="ECO:0000313" key="2">
    <source>
        <dbReference type="Proteomes" id="UP000662986"/>
    </source>
</evidence>
<geneLocation type="plasmid" evidence="1 2">
    <name>unnamed1</name>
</geneLocation>
<reference evidence="1 2" key="1">
    <citation type="journal article" date="2021" name="Microbiol. Resour. Announc.">
        <title>Complete Genome Sequences of Two Rhodococcus sp. Strains with Large and Linear Chromosomes, Isolated from Apple Rhizosphere.</title>
        <authorList>
            <person name="Benning S."/>
            <person name="Brugnone N."/>
            <person name="Siani R."/>
            <person name="Kublik S."/>
            <person name="Schloter M."/>
            <person name="Rad V."/>
        </authorList>
    </citation>
    <scope>NUCLEOTIDE SEQUENCE [LARGE SCALE GENOMIC DNA]</scope>
    <source>
        <strain evidence="1 2">R79</strain>
    </source>
</reference>
<organism evidence="1 2">
    <name type="scientific">Rhodococcus pseudokoreensis</name>
    <dbReference type="NCBI Taxonomy" id="2811421"/>
    <lineage>
        <taxon>Bacteria</taxon>
        <taxon>Bacillati</taxon>
        <taxon>Actinomycetota</taxon>
        <taxon>Actinomycetes</taxon>
        <taxon>Mycobacteriales</taxon>
        <taxon>Nocardiaceae</taxon>
        <taxon>Rhodococcus</taxon>
    </lineage>
</organism>
<dbReference type="EMBL" id="CP070618">
    <property type="protein sequence ID" value="QSE88004.1"/>
    <property type="molecule type" value="Genomic_DNA"/>
</dbReference>
<dbReference type="InterPro" id="IPR021678">
    <property type="entry name" value="DUF3263"/>
</dbReference>
<sequence>MIDTTTAIVDFAQKWRHWGGGSDADIFVEFGLTPAQYFRRLQQILEKKWFMHSLAITPAVSAQLQLICQVRLASHSARNTMAHANILPRTR</sequence>
<dbReference type="RefSeq" id="WP_206004764.1">
    <property type="nucleotide sequence ID" value="NZ_CP070618.1"/>
</dbReference>
<accession>A0A974VYR6</accession>
<reference evidence="1 2" key="2">
    <citation type="journal article" date="2022" name="Arch. Microbiol.">
        <title>Rhodococcus pseudokoreensis sp. nov. isolated from the rhizosphere of young M26 apple rootstocks.</title>
        <authorList>
            <person name="Kampfer P."/>
            <person name="Glaeser S.P."/>
            <person name="Blom J."/>
            <person name="Wolf J."/>
            <person name="Benning S."/>
            <person name="Schloter M."/>
            <person name="Neumann-Schaal M."/>
        </authorList>
    </citation>
    <scope>NUCLEOTIDE SEQUENCE [LARGE SCALE GENOMIC DNA]</scope>
    <source>
        <strain evidence="1 2">R79</strain>
    </source>
</reference>
<dbReference type="Pfam" id="PF11662">
    <property type="entry name" value="DUF3263"/>
    <property type="match status" value="1"/>
</dbReference>
<keyword evidence="1" id="KW-0614">Plasmid</keyword>
<protein>
    <submittedName>
        <fullName evidence="1">DUF3263 domain-containing protein</fullName>
    </submittedName>
</protein>
<name>A0A974VYR6_9NOCA</name>
<proteinExistence type="predicted"/>
<evidence type="ECO:0000313" key="1">
    <source>
        <dbReference type="EMBL" id="QSE88004.1"/>
    </source>
</evidence>